<dbReference type="EMBL" id="VLKU01000006">
    <property type="protein sequence ID" value="TWI33876.1"/>
    <property type="molecule type" value="Genomic_DNA"/>
</dbReference>
<dbReference type="Gene3D" id="2.60.200.60">
    <property type="match status" value="1"/>
</dbReference>
<gene>
    <name evidence="1" type="ORF">IQ24_02243</name>
</gene>
<dbReference type="OrthoDB" id="197187at2"/>
<evidence type="ECO:0000313" key="2">
    <source>
        <dbReference type="Proteomes" id="UP000316225"/>
    </source>
</evidence>
<dbReference type="Proteomes" id="UP000316225">
    <property type="component" value="Unassembled WGS sequence"/>
</dbReference>
<organism evidence="1 2">
    <name type="scientific">Paracoccus sulfuroxidans</name>
    <dbReference type="NCBI Taxonomy" id="384678"/>
    <lineage>
        <taxon>Bacteria</taxon>
        <taxon>Pseudomonadati</taxon>
        <taxon>Pseudomonadota</taxon>
        <taxon>Alphaproteobacteria</taxon>
        <taxon>Rhodobacterales</taxon>
        <taxon>Paracoccaceae</taxon>
        <taxon>Paracoccus</taxon>
    </lineage>
</organism>
<evidence type="ECO:0000313" key="1">
    <source>
        <dbReference type="EMBL" id="TWI33876.1"/>
    </source>
</evidence>
<dbReference type="AlphaFoldDB" id="A0A562NQ84"/>
<accession>A0A562NQ84</accession>
<sequence>MKPIARLGDKHDCPIHGVNAIVKVASRSSCDARPVATVGDLTTCGAEIVTGTKACIIDGKHAAIIGSRTSHGGFIVEGSRSKA</sequence>
<dbReference type="InterPro" id="IPR008727">
    <property type="entry name" value="PAAR_motif"/>
</dbReference>
<protein>
    <submittedName>
        <fullName evidence="1">Putative Zn-binding protein involved in type VI secretion</fullName>
    </submittedName>
</protein>
<reference evidence="1 2" key="1">
    <citation type="journal article" date="2015" name="Stand. Genomic Sci.">
        <title>Genomic Encyclopedia of Bacterial and Archaeal Type Strains, Phase III: the genomes of soil and plant-associated and newly described type strains.</title>
        <authorList>
            <person name="Whitman W.B."/>
            <person name="Woyke T."/>
            <person name="Klenk H.P."/>
            <person name="Zhou Y."/>
            <person name="Lilburn T.G."/>
            <person name="Beck B.J."/>
            <person name="De Vos P."/>
            <person name="Vandamme P."/>
            <person name="Eisen J.A."/>
            <person name="Garrity G."/>
            <person name="Hugenholtz P."/>
            <person name="Kyrpides N.C."/>
        </authorList>
    </citation>
    <scope>NUCLEOTIDE SEQUENCE [LARGE SCALE GENOMIC DNA]</scope>
    <source>
        <strain evidence="1 2">CGMCC 1.5364</strain>
    </source>
</reference>
<dbReference type="CDD" id="cd14743">
    <property type="entry name" value="PAAR_CT_1"/>
    <property type="match status" value="1"/>
</dbReference>
<proteinExistence type="predicted"/>
<dbReference type="RefSeq" id="WP_145398042.1">
    <property type="nucleotide sequence ID" value="NZ_VLKU01000006.1"/>
</dbReference>
<dbReference type="Pfam" id="PF05488">
    <property type="entry name" value="PAAR_motif"/>
    <property type="match status" value="1"/>
</dbReference>
<comment type="caution">
    <text evidence="1">The sequence shown here is derived from an EMBL/GenBank/DDBJ whole genome shotgun (WGS) entry which is preliminary data.</text>
</comment>
<name>A0A562NQ84_9RHOB</name>
<keyword evidence="2" id="KW-1185">Reference proteome</keyword>